<dbReference type="RefSeq" id="WP_104411222.1">
    <property type="nucleotide sequence ID" value="NZ_PGWX01000241.1"/>
</dbReference>
<comment type="caution">
    <text evidence="7">The sequence shown here is derived from an EMBL/GenBank/DDBJ whole genome shotgun (WGS) entry which is preliminary data.</text>
</comment>
<gene>
    <name evidence="7" type="ORF">CV019_05015</name>
</gene>
<dbReference type="EMBL" id="PGWX01000241">
    <property type="protein sequence ID" value="PPJ75973.1"/>
    <property type="molecule type" value="Genomic_DNA"/>
</dbReference>
<dbReference type="Gene3D" id="1.10.1020.10">
    <property type="entry name" value="Adenine-specific Methyltransferase, Domain 2"/>
    <property type="match status" value="1"/>
</dbReference>
<evidence type="ECO:0000256" key="1">
    <source>
        <dbReference type="ARBA" id="ARBA00006594"/>
    </source>
</evidence>
<dbReference type="AlphaFoldDB" id="A0A7Z1SAD1"/>
<comment type="catalytic activity">
    <reaction evidence="6">
        <text>a 2'-deoxyadenosine in DNA + S-adenosyl-L-methionine = an N(6)-methyl-2'-deoxyadenosine in DNA + S-adenosyl-L-homocysteine + H(+)</text>
        <dbReference type="Rhea" id="RHEA:15197"/>
        <dbReference type="Rhea" id="RHEA-COMP:12418"/>
        <dbReference type="Rhea" id="RHEA-COMP:12419"/>
        <dbReference type="ChEBI" id="CHEBI:15378"/>
        <dbReference type="ChEBI" id="CHEBI:57856"/>
        <dbReference type="ChEBI" id="CHEBI:59789"/>
        <dbReference type="ChEBI" id="CHEBI:90615"/>
        <dbReference type="ChEBI" id="CHEBI:90616"/>
        <dbReference type="EC" id="2.1.1.72"/>
    </reaction>
</comment>
<dbReference type="PANTHER" id="PTHR30481">
    <property type="entry name" value="DNA ADENINE METHYLASE"/>
    <property type="match status" value="1"/>
</dbReference>
<keyword evidence="4 7" id="KW-0808">Transferase</keyword>
<dbReference type="GO" id="GO:0043565">
    <property type="term" value="F:sequence-specific DNA binding"/>
    <property type="evidence" value="ECO:0007669"/>
    <property type="project" value="TreeGrafter"/>
</dbReference>
<sequence length="284" mass="33220">MKNYTPLRYPGGKIKTYNYVKELIKINNCKTYIEPYAGGSGVAMALLLNGNINKVMLNDYDRAIYALWYSILNSTTELIKLIESTSITVEEWEKQKKIYNQKEDIEDLLKLGYATLFLNRTNRSGILKAGIIGGKKQNGKYKIDCRFNKKDLCNKIKRISKFKNKIKLYNLDAEVFIKTSITKTKDSFTFLDPPYYKKGPGLYTNFYSHENHKSLSKTIDTFMKNKYWILTYDYCDEIYEMYSHLDSQTHYINYSISTPTKGLEYIFYSPILNKGDTSKYLKLH</sequence>
<evidence type="ECO:0000313" key="8">
    <source>
        <dbReference type="Proteomes" id="UP000238153"/>
    </source>
</evidence>
<evidence type="ECO:0000256" key="4">
    <source>
        <dbReference type="ARBA" id="ARBA00022679"/>
    </source>
</evidence>
<reference evidence="7 8" key="1">
    <citation type="submission" date="2017-11" db="EMBL/GenBank/DDBJ databases">
        <authorList>
            <person name="Founou R.C."/>
            <person name="Founou L."/>
            <person name="Allam M."/>
            <person name="Ismail A."/>
            <person name="Essack S.Y."/>
        </authorList>
    </citation>
    <scope>NUCLEOTIDE SEQUENCE [LARGE SCALE GENOMIC DNA]</scope>
    <source>
        <strain evidence="7 8">G811N2B1</strain>
    </source>
</reference>
<evidence type="ECO:0000256" key="2">
    <source>
        <dbReference type="ARBA" id="ARBA00011900"/>
    </source>
</evidence>
<dbReference type="EC" id="2.1.1.72" evidence="2"/>
<dbReference type="PIRSF" id="PIRSF000398">
    <property type="entry name" value="M_m6A_EcoRV"/>
    <property type="match status" value="1"/>
</dbReference>
<organism evidence="7 8">
    <name type="scientific">Staphylococcus haemolyticus</name>
    <dbReference type="NCBI Taxonomy" id="1283"/>
    <lineage>
        <taxon>Bacteria</taxon>
        <taxon>Bacillati</taxon>
        <taxon>Bacillota</taxon>
        <taxon>Bacilli</taxon>
        <taxon>Bacillales</taxon>
        <taxon>Staphylococcaceae</taxon>
        <taxon>Staphylococcus</taxon>
    </lineage>
</organism>
<proteinExistence type="inferred from homology"/>
<accession>A0A7Z1SAD1</accession>
<comment type="similarity">
    <text evidence="1">Belongs to the N(4)/N(6)-methyltransferase family.</text>
</comment>
<dbReference type="GO" id="GO:0009007">
    <property type="term" value="F:site-specific DNA-methyltransferase (adenine-specific) activity"/>
    <property type="evidence" value="ECO:0007669"/>
    <property type="project" value="UniProtKB-EC"/>
</dbReference>
<dbReference type="Proteomes" id="UP000238153">
    <property type="component" value="Unassembled WGS sequence"/>
</dbReference>
<keyword evidence="3 7" id="KW-0489">Methyltransferase</keyword>
<dbReference type="InterPro" id="IPR029063">
    <property type="entry name" value="SAM-dependent_MTases_sf"/>
</dbReference>
<dbReference type="GO" id="GO:0009307">
    <property type="term" value="P:DNA restriction-modification system"/>
    <property type="evidence" value="ECO:0007669"/>
    <property type="project" value="InterPro"/>
</dbReference>
<keyword evidence="5" id="KW-0949">S-adenosyl-L-methionine</keyword>
<dbReference type="Gene3D" id="3.40.50.150">
    <property type="entry name" value="Vaccinia Virus protein VP39"/>
    <property type="match status" value="1"/>
</dbReference>
<dbReference type="PANTHER" id="PTHR30481:SF2">
    <property type="entry name" value="SITE-SPECIFIC DNA-METHYLTRANSFERASE (ADENINE-SPECIFIC)"/>
    <property type="match status" value="1"/>
</dbReference>
<protein>
    <recommendedName>
        <fullName evidence="2">site-specific DNA-methyltransferase (adenine-specific)</fullName>
        <ecNumber evidence="2">2.1.1.72</ecNumber>
    </recommendedName>
</protein>
<dbReference type="InterPro" id="IPR012263">
    <property type="entry name" value="M_m6A_EcoRV"/>
</dbReference>
<evidence type="ECO:0000313" key="7">
    <source>
        <dbReference type="EMBL" id="PPJ75973.1"/>
    </source>
</evidence>
<evidence type="ECO:0000256" key="5">
    <source>
        <dbReference type="ARBA" id="ARBA00022691"/>
    </source>
</evidence>
<dbReference type="InterPro" id="IPR012327">
    <property type="entry name" value="MeTrfase_D12"/>
</dbReference>
<dbReference type="InterPro" id="IPR023095">
    <property type="entry name" value="Ade_MeTrfase_dom_2"/>
</dbReference>
<dbReference type="SUPFAM" id="SSF53335">
    <property type="entry name" value="S-adenosyl-L-methionine-dependent methyltransferases"/>
    <property type="match status" value="1"/>
</dbReference>
<dbReference type="PRINTS" id="PR00505">
    <property type="entry name" value="D12N6MTFRASE"/>
</dbReference>
<dbReference type="Pfam" id="PF02086">
    <property type="entry name" value="MethyltransfD12"/>
    <property type="match status" value="1"/>
</dbReference>
<dbReference type="GO" id="GO:0006298">
    <property type="term" value="P:mismatch repair"/>
    <property type="evidence" value="ECO:0007669"/>
    <property type="project" value="TreeGrafter"/>
</dbReference>
<name>A0A7Z1SAD1_STAHA</name>
<dbReference type="GO" id="GO:1904047">
    <property type="term" value="F:S-adenosyl-L-methionine binding"/>
    <property type="evidence" value="ECO:0007669"/>
    <property type="project" value="TreeGrafter"/>
</dbReference>
<evidence type="ECO:0000256" key="3">
    <source>
        <dbReference type="ARBA" id="ARBA00022603"/>
    </source>
</evidence>
<dbReference type="GO" id="GO:0032259">
    <property type="term" value="P:methylation"/>
    <property type="evidence" value="ECO:0007669"/>
    <property type="project" value="UniProtKB-KW"/>
</dbReference>
<evidence type="ECO:0000256" key="6">
    <source>
        <dbReference type="ARBA" id="ARBA00047942"/>
    </source>
</evidence>